<feature type="region of interest" description="Disordered" evidence="13">
    <location>
        <begin position="66"/>
        <end position="106"/>
    </location>
</feature>
<feature type="transmembrane region" description="Helical" evidence="12">
    <location>
        <begin position="426"/>
        <end position="444"/>
    </location>
</feature>
<evidence type="ECO:0000256" key="14">
    <source>
        <dbReference type="SAM" id="SignalP"/>
    </source>
</evidence>
<dbReference type="Pfam" id="PF03901">
    <property type="entry name" value="Glyco_transf_22"/>
    <property type="match status" value="1"/>
</dbReference>
<feature type="transmembrane region" description="Helical" evidence="12">
    <location>
        <begin position="199"/>
        <end position="217"/>
    </location>
</feature>
<reference evidence="15 16" key="1">
    <citation type="submission" date="2024-10" db="EMBL/GenBank/DDBJ databases">
        <title>Updated reference genomes for cyclostephanoid diatoms.</title>
        <authorList>
            <person name="Roberts W.R."/>
            <person name="Alverson A.J."/>
        </authorList>
    </citation>
    <scope>NUCLEOTIDE SEQUENCE [LARGE SCALE GENOMIC DNA]</scope>
    <source>
        <strain evidence="15 16">AJA232-27</strain>
    </source>
</reference>
<gene>
    <name evidence="15" type="ORF">ACHAWU_009561</name>
</gene>
<proteinExistence type="inferred from homology"/>
<feature type="transmembrane region" description="Helical" evidence="12">
    <location>
        <begin position="471"/>
        <end position="495"/>
    </location>
</feature>
<keyword evidence="6 12" id="KW-0812">Transmembrane</keyword>
<evidence type="ECO:0000256" key="2">
    <source>
        <dbReference type="ARBA" id="ARBA00004922"/>
    </source>
</evidence>
<evidence type="ECO:0000313" key="16">
    <source>
        <dbReference type="Proteomes" id="UP001530293"/>
    </source>
</evidence>
<dbReference type="PANTHER" id="PTHR22760">
    <property type="entry name" value="GLYCOSYLTRANSFERASE"/>
    <property type="match status" value="1"/>
</dbReference>
<dbReference type="InterPro" id="IPR005599">
    <property type="entry name" value="GPI_mannosylTrfase"/>
</dbReference>
<keyword evidence="14" id="KW-0732">Signal</keyword>
<comment type="function">
    <text evidence="10">Mannosyltransferase that operates in the biosynthetic pathway of dolichol-linked oligosaccharides, the glycan precursors employed in protein asparagine (N)-glycosylation. The assembly of dolichol-linked oligosaccharides begins on the cytosolic side of the endoplasmic reticulum membrane and finishes in its lumen. The sequential addition of sugars to dolichol pyrophosphate produces dolichol-linked oligosaccharides containing fourteen sugars, including two GlcNAcs, nine mannoses and three glucoses. Once assembled, the oligosaccharide is transferred from the lipid to nascent proteins by oligosaccharyltransferases. In the lumen of the endoplasmic reticulum, adds the eighth mannose residue in an alpha-1,6 linkage onto Man(7)GlcNAc(2)-PP-dolichol to produce Man(8)GlcNAc(2)-PP-dolichol.</text>
</comment>
<evidence type="ECO:0000256" key="12">
    <source>
        <dbReference type="RuleBase" id="RU363075"/>
    </source>
</evidence>
<evidence type="ECO:0000256" key="3">
    <source>
        <dbReference type="ARBA" id="ARBA00007063"/>
    </source>
</evidence>
<evidence type="ECO:0000313" key="15">
    <source>
        <dbReference type="EMBL" id="KAL3760882.1"/>
    </source>
</evidence>
<keyword evidence="7 12" id="KW-0256">Endoplasmic reticulum</keyword>
<evidence type="ECO:0000256" key="11">
    <source>
        <dbReference type="ARBA" id="ARBA00048899"/>
    </source>
</evidence>
<keyword evidence="8 12" id="KW-1133">Transmembrane helix</keyword>
<evidence type="ECO:0000256" key="10">
    <source>
        <dbReference type="ARBA" id="ARBA00044721"/>
    </source>
</evidence>
<dbReference type="EC" id="2.4.1.-" evidence="12"/>
<comment type="pathway">
    <text evidence="2">Protein modification; protein glycosylation.</text>
</comment>
<evidence type="ECO:0000256" key="4">
    <source>
        <dbReference type="ARBA" id="ARBA00022676"/>
    </source>
</evidence>
<feature type="transmembrane region" description="Helical" evidence="12">
    <location>
        <begin position="157"/>
        <end position="178"/>
    </location>
</feature>
<dbReference type="PANTHER" id="PTHR22760:SF1">
    <property type="entry name" value="DOL-P-MAN:MAN(7)GLCNAC(2)-PP-DOL ALPHA-1,6-MANNOSYLTRANSFERASE"/>
    <property type="match status" value="1"/>
</dbReference>
<feature type="transmembrane region" description="Helical" evidence="12">
    <location>
        <begin position="356"/>
        <end position="378"/>
    </location>
</feature>
<keyword evidence="5" id="KW-0808">Transferase</keyword>
<evidence type="ECO:0000256" key="7">
    <source>
        <dbReference type="ARBA" id="ARBA00022824"/>
    </source>
</evidence>
<evidence type="ECO:0000256" key="5">
    <source>
        <dbReference type="ARBA" id="ARBA00022679"/>
    </source>
</evidence>
<keyword evidence="9 12" id="KW-0472">Membrane</keyword>
<comment type="similarity">
    <text evidence="3 12">Belongs to the glycosyltransferase 22 family.</text>
</comment>
<accession>A0ABD3MFE8</accession>
<comment type="catalytic activity">
    <reaction evidence="11">
        <text>an alpha-D-Man-(1-&gt;2)-alpha-D-Man-(1-&gt;2)-alpha-D-Man-(1-&gt;3)-[alpha-D-Man-(1-&gt;2)-alpha-D-Man-(1-&gt;3)-alpha-D-Man-(1-&gt;6)]-beta-D-Man-(1-&gt;4)-beta-D-GlcNAc-(1-&gt;4)-alpha-D-GlcNAc-diphospho-di-trans,poly-cis-dolichol + a di-trans,poly-cis-dolichyl beta-D-mannosyl phosphate = an alpha-D-Man-(1-&gt;2)-alpha-D-Man-(1-&gt;2)-alpha-D-Man-(1-&gt;3)-[alpha-D-Man-(1-&gt;2)-alpha-D-Man-(1-&gt;3)-[alpha-D-Man-(1-&gt;6)]-alpha-D-Man-(1-&gt;6)]-beta-D-Man-(1-&gt;4)-beta-D-GlcNAc-(1-&gt;4)-alpha-D-GlcNAc-diphospho-di-trans,poly-cis-dolichol + a di-trans,poly-cis-dolichyl phosphate + H(+)</text>
        <dbReference type="Rhea" id="RHEA:29535"/>
        <dbReference type="Rhea" id="RHEA-COMP:19498"/>
        <dbReference type="Rhea" id="RHEA-COMP:19501"/>
        <dbReference type="Rhea" id="RHEA-COMP:19518"/>
        <dbReference type="Rhea" id="RHEA-COMP:19519"/>
        <dbReference type="ChEBI" id="CHEBI:15378"/>
        <dbReference type="ChEBI" id="CHEBI:57683"/>
        <dbReference type="ChEBI" id="CHEBI:58211"/>
        <dbReference type="ChEBI" id="CHEBI:132517"/>
        <dbReference type="ChEBI" id="CHEBI:132519"/>
        <dbReference type="EC" id="2.4.1.260"/>
    </reaction>
    <physiologicalReaction direction="left-to-right" evidence="11">
        <dbReference type="Rhea" id="RHEA:29536"/>
    </physiologicalReaction>
</comment>
<evidence type="ECO:0000256" key="6">
    <source>
        <dbReference type="ARBA" id="ARBA00022692"/>
    </source>
</evidence>
<feature type="transmembrane region" description="Helical" evidence="12">
    <location>
        <begin position="127"/>
        <end position="145"/>
    </location>
</feature>
<comment type="caution">
    <text evidence="15">The sequence shown here is derived from an EMBL/GenBank/DDBJ whole genome shotgun (WGS) entry which is preliminary data.</text>
</comment>
<keyword evidence="16" id="KW-1185">Reference proteome</keyword>
<feature type="signal peptide" evidence="14">
    <location>
        <begin position="1"/>
        <end position="33"/>
    </location>
</feature>
<comment type="subcellular location">
    <subcellularLocation>
        <location evidence="1 12">Endoplasmic reticulum membrane</location>
        <topology evidence="1 12">Multi-pass membrane protein</topology>
    </subcellularLocation>
</comment>
<keyword evidence="4 12" id="KW-0328">Glycosyltransferase</keyword>
<feature type="transmembrane region" description="Helical" evidence="12">
    <location>
        <begin position="257"/>
        <end position="284"/>
    </location>
</feature>
<protein>
    <recommendedName>
        <fullName evidence="12">Mannosyltransferase</fullName>
        <ecNumber evidence="12">2.4.1.-</ecNumber>
    </recommendedName>
</protein>
<evidence type="ECO:0000256" key="13">
    <source>
        <dbReference type="SAM" id="MobiDB-lite"/>
    </source>
</evidence>
<dbReference type="AlphaFoldDB" id="A0ABD3MFE8"/>
<dbReference type="GO" id="GO:0052917">
    <property type="term" value="F:dol-P-Man:Man(7)GlcNAc(2)-PP-Dol alpha-1,6-mannosyltransferase activity"/>
    <property type="evidence" value="ECO:0007669"/>
    <property type="project" value="UniProtKB-EC"/>
</dbReference>
<name>A0ABD3MFE8_9STRA</name>
<dbReference type="GO" id="GO:0005789">
    <property type="term" value="C:endoplasmic reticulum membrane"/>
    <property type="evidence" value="ECO:0007669"/>
    <property type="project" value="UniProtKB-SubCell"/>
</dbReference>
<feature type="chain" id="PRO_5044886032" description="Mannosyltransferase" evidence="14">
    <location>
        <begin position="34"/>
        <end position="652"/>
    </location>
</feature>
<dbReference type="Proteomes" id="UP001530293">
    <property type="component" value="Unassembled WGS sequence"/>
</dbReference>
<evidence type="ECO:0000256" key="8">
    <source>
        <dbReference type="ARBA" id="ARBA00022989"/>
    </source>
</evidence>
<feature type="transmembrane region" description="Helical" evidence="12">
    <location>
        <begin position="296"/>
        <end position="316"/>
    </location>
</feature>
<dbReference type="EMBL" id="JALLBG020000168">
    <property type="protein sequence ID" value="KAL3760882.1"/>
    <property type="molecule type" value="Genomic_DNA"/>
</dbReference>
<feature type="transmembrane region" description="Helical" evidence="12">
    <location>
        <begin position="399"/>
        <end position="420"/>
    </location>
</feature>
<organism evidence="15 16">
    <name type="scientific">Discostella pseudostelligera</name>
    <dbReference type="NCBI Taxonomy" id="259834"/>
    <lineage>
        <taxon>Eukaryota</taxon>
        <taxon>Sar</taxon>
        <taxon>Stramenopiles</taxon>
        <taxon>Ochrophyta</taxon>
        <taxon>Bacillariophyta</taxon>
        <taxon>Coscinodiscophyceae</taxon>
        <taxon>Thalassiosirophycidae</taxon>
        <taxon>Stephanodiscales</taxon>
        <taxon>Stephanodiscaceae</taxon>
        <taxon>Discostella</taxon>
    </lineage>
</organism>
<sequence length="652" mass="73041">MNAAATAAPPGRHLRRLCEFILLLTSLLSLCTCPHSKVEESFNLQASHDLFYYGLGPAWKSSSSWHHDQGQDVVGGGDGDGDDDDDVLHSSSEGANGDRGQSESCQSKLGGDLPYDHLQYPGVVPRTFMGAFILSSIAKTISFIIPKQIFVLAEHPIIVQFLIRLELLLLSWMAHLRLSRSLERYFQRRMNAGHSTSTSSTFLLQMSPMISSYYLLITASQFHLPFYSSRLLPNTFALILATHAYADCLNDRPHRTAAFLVISTVVFRCDTLLLLFTVGIVMLLRRQLTIVEAIRTGVLSGLFGLSLTIPLDSLLWGRPIWPEFEVFWFNTVDNRSSEWGTMPYHWYLTSALPRGMLLTALLVPLAFVRVPEFIIAWAKMHFETNKTRSQVDGLHFNTIFDLCLLPLFAAVFVFLLIYSFLPHKEIRFIFPAIPVFNICAAYGMSRLHRLAFPFVVEEKEKKIPAGIGTQLVARGMYLCGVAAVACTALGSLVFIRLSKENYPGGVALSRLRQYLDASIPLSSSLPRSQSVASSSLTALSLRQSTKWESVRVHIDVAAAMNGVSLFGQRHASHRWDRIGEVKEGPFRIEKSGYEDGNSVCDSSAVFTHLLTEHQHVEGYHVIDTILGHPRLDLRNVRIDTKEAIYIMERDSW</sequence>
<evidence type="ECO:0000256" key="9">
    <source>
        <dbReference type="ARBA" id="ARBA00023136"/>
    </source>
</evidence>
<evidence type="ECO:0000256" key="1">
    <source>
        <dbReference type="ARBA" id="ARBA00004477"/>
    </source>
</evidence>